<sequence length="130" mass="14933">MVLCFSIQRSLRPAFRPLVGRNQAEYLIINCKSTQIYLYPLVFARIILSMKWANLCYITHFKPISFGDKMKTPYLCVRFQTETALILKLQQEESACEGRSEEAVANGLGGNHCSRWGQSQIVFTKIELHD</sequence>
<dbReference type="AlphaFoldDB" id="J9GNB8"/>
<comment type="caution">
    <text evidence="1">The sequence shown here is derived from an EMBL/GenBank/DDBJ whole genome shotgun (WGS) entry which is preliminary data.</text>
</comment>
<gene>
    <name evidence="1" type="ORF">EVA_02313</name>
</gene>
<protein>
    <submittedName>
        <fullName evidence="1">Uncharacterized protein</fullName>
    </submittedName>
</protein>
<dbReference type="EMBL" id="AMCI01000363">
    <property type="protein sequence ID" value="EJX09562.1"/>
    <property type="molecule type" value="Genomic_DNA"/>
</dbReference>
<reference evidence="1" key="1">
    <citation type="journal article" date="2012" name="PLoS ONE">
        <title>Gene sets for utilization of primary and secondary nutrition supplies in the distal gut of endangered iberian lynx.</title>
        <authorList>
            <person name="Alcaide M."/>
            <person name="Messina E."/>
            <person name="Richter M."/>
            <person name="Bargiela R."/>
            <person name="Peplies J."/>
            <person name="Huws S.A."/>
            <person name="Newbold C.J."/>
            <person name="Golyshin P.N."/>
            <person name="Simon M.A."/>
            <person name="Lopez G."/>
            <person name="Yakimov M.M."/>
            <person name="Ferrer M."/>
        </authorList>
    </citation>
    <scope>NUCLEOTIDE SEQUENCE</scope>
</reference>
<name>J9GNB8_9ZZZZ</name>
<accession>J9GNB8</accession>
<evidence type="ECO:0000313" key="1">
    <source>
        <dbReference type="EMBL" id="EJX09562.1"/>
    </source>
</evidence>
<organism evidence="1">
    <name type="scientific">gut metagenome</name>
    <dbReference type="NCBI Taxonomy" id="749906"/>
    <lineage>
        <taxon>unclassified sequences</taxon>
        <taxon>metagenomes</taxon>
        <taxon>organismal metagenomes</taxon>
    </lineage>
</organism>
<proteinExistence type="predicted"/>